<accession>A0A915JZQ1</accession>
<evidence type="ECO:0000256" key="8">
    <source>
        <dbReference type="SAM" id="MobiDB-lite"/>
    </source>
</evidence>
<proteinExistence type="inferred from homology"/>
<dbReference type="Pfam" id="PF15168">
    <property type="entry name" value="TRIQK"/>
    <property type="match status" value="1"/>
</dbReference>
<feature type="region of interest" description="Disordered" evidence="8">
    <location>
        <begin position="1"/>
        <end position="46"/>
    </location>
</feature>
<evidence type="ECO:0000313" key="10">
    <source>
        <dbReference type="Proteomes" id="UP000887565"/>
    </source>
</evidence>
<keyword evidence="7 9" id="KW-0472">Membrane</keyword>
<dbReference type="Proteomes" id="UP000887565">
    <property type="component" value="Unplaced"/>
</dbReference>
<evidence type="ECO:0000313" key="11">
    <source>
        <dbReference type="WBParaSite" id="nRc.2.0.1.t31991-RA"/>
    </source>
</evidence>
<protein>
    <recommendedName>
        <fullName evidence="3">Triple QxxK/R motif-containing protein</fullName>
    </recommendedName>
</protein>
<dbReference type="OMA" id="IGTQENK"/>
<dbReference type="InterPro" id="IPR024842">
    <property type="entry name" value="TRIQK"/>
</dbReference>
<keyword evidence="6 9" id="KW-1133">Transmembrane helix</keyword>
<keyword evidence="4 9" id="KW-0812">Transmembrane</keyword>
<evidence type="ECO:0000256" key="6">
    <source>
        <dbReference type="ARBA" id="ARBA00022989"/>
    </source>
</evidence>
<dbReference type="GO" id="GO:0005789">
    <property type="term" value="C:endoplasmic reticulum membrane"/>
    <property type="evidence" value="ECO:0007669"/>
    <property type="project" value="UniProtKB-SubCell"/>
</dbReference>
<name>A0A915JZQ1_ROMCU</name>
<reference evidence="11" key="1">
    <citation type="submission" date="2022-11" db="UniProtKB">
        <authorList>
            <consortium name="WormBaseParasite"/>
        </authorList>
    </citation>
    <scope>IDENTIFICATION</scope>
</reference>
<evidence type="ECO:0000256" key="1">
    <source>
        <dbReference type="ARBA" id="ARBA00004389"/>
    </source>
</evidence>
<evidence type="ECO:0000256" key="7">
    <source>
        <dbReference type="ARBA" id="ARBA00023136"/>
    </source>
</evidence>
<feature type="compositionally biased region" description="Basic residues" evidence="8">
    <location>
        <begin position="27"/>
        <end position="46"/>
    </location>
</feature>
<comment type="similarity">
    <text evidence="2">Belongs to the TRIQK family.</text>
</comment>
<evidence type="ECO:0000256" key="4">
    <source>
        <dbReference type="ARBA" id="ARBA00022692"/>
    </source>
</evidence>
<organism evidence="10 11">
    <name type="scientific">Romanomermis culicivorax</name>
    <name type="common">Nematode worm</name>
    <dbReference type="NCBI Taxonomy" id="13658"/>
    <lineage>
        <taxon>Eukaryota</taxon>
        <taxon>Metazoa</taxon>
        <taxon>Ecdysozoa</taxon>
        <taxon>Nematoda</taxon>
        <taxon>Enoplea</taxon>
        <taxon>Dorylaimia</taxon>
        <taxon>Mermithida</taxon>
        <taxon>Mermithoidea</taxon>
        <taxon>Mermithidae</taxon>
        <taxon>Romanomermis</taxon>
    </lineage>
</organism>
<dbReference type="WBParaSite" id="nRc.2.0.1.t31991-RA">
    <property type="protein sequence ID" value="nRc.2.0.1.t31991-RA"/>
    <property type="gene ID" value="nRc.2.0.1.g31991"/>
</dbReference>
<comment type="subcellular location">
    <subcellularLocation>
        <location evidence="1">Endoplasmic reticulum membrane</location>
        <topology evidence="1">Single-pass membrane protein</topology>
    </subcellularLocation>
</comment>
<evidence type="ECO:0000256" key="5">
    <source>
        <dbReference type="ARBA" id="ARBA00022824"/>
    </source>
</evidence>
<dbReference type="AlphaFoldDB" id="A0A915JZQ1"/>
<dbReference type="PANTHER" id="PTHR20583">
    <property type="entry name" value="TRIPLE QXXK/R MOTIF-CONTAINING PROTEIN"/>
    <property type="match status" value="1"/>
</dbReference>
<sequence>MARKDAAAKSAPVDQYRQQIGTQENKKAKKDSKQFKRRAGQKAEKKKATKLGFLILLSFLLLLTTIYLFLYLYLQHESDQVKQFVQSTEKIFNDYILFYANLFRAKLLQYF</sequence>
<evidence type="ECO:0000256" key="9">
    <source>
        <dbReference type="SAM" id="Phobius"/>
    </source>
</evidence>
<evidence type="ECO:0000256" key="3">
    <source>
        <dbReference type="ARBA" id="ARBA00014257"/>
    </source>
</evidence>
<dbReference type="PANTHER" id="PTHR20583:SF1">
    <property type="entry name" value="TRIPLE QXXK_R MOTIF-CONTAINING PROTEIN"/>
    <property type="match status" value="1"/>
</dbReference>
<feature type="transmembrane region" description="Helical" evidence="9">
    <location>
        <begin position="51"/>
        <end position="74"/>
    </location>
</feature>
<keyword evidence="5" id="KW-0256">Endoplasmic reticulum</keyword>
<keyword evidence="10" id="KW-1185">Reference proteome</keyword>
<evidence type="ECO:0000256" key="2">
    <source>
        <dbReference type="ARBA" id="ARBA00007709"/>
    </source>
</evidence>